<keyword evidence="2" id="KW-1185">Reference proteome</keyword>
<name>A0A5B7HQL1_PORTR</name>
<comment type="caution">
    <text evidence="1">The sequence shown here is derived from an EMBL/GenBank/DDBJ whole genome shotgun (WGS) entry which is preliminary data.</text>
</comment>
<sequence>MHLPHTHPSHIIQNRKMVTLNPTLEFPSGQGTINVPSNPPQIFLH</sequence>
<evidence type="ECO:0000313" key="1">
    <source>
        <dbReference type="EMBL" id="MPC74740.1"/>
    </source>
</evidence>
<gene>
    <name evidence="1" type="ORF">E2C01_069114</name>
</gene>
<protein>
    <submittedName>
        <fullName evidence="1">Uncharacterized protein</fullName>
    </submittedName>
</protein>
<dbReference type="EMBL" id="VSRR010039621">
    <property type="protein sequence ID" value="MPC74740.1"/>
    <property type="molecule type" value="Genomic_DNA"/>
</dbReference>
<accession>A0A5B7HQL1</accession>
<reference evidence="1 2" key="1">
    <citation type="submission" date="2019-05" db="EMBL/GenBank/DDBJ databases">
        <title>Another draft genome of Portunus trituberculatus and its Hox gene families provides insights of decapod evolution.</title>
        <authorList>
            <person name="Jeong J.-H."/>
            <person name="Song I."/>
            <person name="Kim S."/>
            <person name="Choi T."/>
            <person name="Kim D."/>
            <person name="Ryu S."/>
            <person name="Kim W."/>
        </authorList>
    </citation>
    <scope>NUCLEOTIDE SEQUENCE [LARGE SCALE GENOMIC DNA]</scope>
    <source>
        <tissue evidence="1">Muscle</tissue>
    </source>
</reference>
<proteinExistence type="predicted"/>
<dbReference type="AlphaFoldDB" id="A0A5B7HQL1"/>
<evidence type="ECO:0000313" key="2">
    <source>
        <dbReference type="Proteomes" id="UP000324222"/>
    </source>
</evidence>
<organism evidence="1 2">
    <name type="scientific">Portunus trituberculatus</name>
    <name type="common">Swimming crab</name>
    <name type="synonym">Neptunus trituberculatus</name>
    <dbReference type="NCBI Taxonomy" id="210409"/>
    <lineage>
        <taxon>Eukaryota</taxon>
        <taxon>Metazoa</taxon>
        <taxon>Ecdysozoa</taxon>
        <taxon>Arthropoda</taxon>
        <taxon>Crustacea</taxon>
        <taxon>Multicrustacea</taxon>
        <taxon>Malacostraca</taxon>
        <taxon>Eumalacostraca</taxon>
        <taxon>Eucarida</taxon>
        <taxon>Decapoda</taxon>
        <taxon>Pleocyemata</taxon>
        <taxon>Brachyura</taxon>
        <taxon>Eubrachyura</taxon>
        <taxon>Portunoidea</taxon>
        <taxon>Portunidae</taxon>
        <taxon>Portuninae</taxon>
        <taxon>Portunus</taxon>
    </lineage>
</organism>
<dbReference type="Proteomes" id="UP000324222">
    <property type="component" value="Unassembled WGS sequence"/>
</dbReference>